<sequence length="72" mass="7608">MQFKSLVVFTSFFASILAAAPSADTNLQGQSAGETLSNFQTQGLCWAGDACTDRNCCDFSRGPIPGTGYCEC</sequence>
<dbReference type="Proteomes" id="UP000234254">
    <property type="component" value="Unassembled WGS sequence"/>
</dbReference>
<comment type="caution">
    <text evidence="2">The sequence shown here is derived from an EMBL/GenBank/DDBJ whole genome shotgun (WGS) entry which is preliminary data.</text>
</comment>
<keyword evidence="3" id="KW-1185">Reference proteome</keyword>
<dbReference type="VEuPathDB" id="FungiDB:P168DRAFT_289648"/>
<feature type="chain" id="PRO_5014197456" evidence="1">
    <location>
        <begin position="19"/>
        <end position="72"/>
    </location>
</feature>
<proteinExistence type="predicted"/>
<protein>
    <submittedName>
        <fullName evidence="2">Uncharacterized protein</fullName>
    </submittedName>
</protein>
<evidence type="ECO:0000313" key="3">
    <source>
        <dbReference type="Proteomes" id="UP000234254"/>
    </source>
</evidence>
<dbReference type="EMBL" id="MSFM01000005">
    <property type="protein sequence ID" value="PKY04786.1"/>
    <property type="molecule type" value="Genomic_DNA"/>
</dbReference>
<gene>
    <name evidence="2" type="ORF">P168DRAFT_289648</name>
</gene>
<reference evidence="2" key="1">
    <citation type="submission" date="2016-12" db="EMBL/GenBank/DDBJ databases">
        <title>The genomes of Aspergillus section Nigri reveals drivers in fungal speciation.</title>
        <authorList>
            <consortium name="DOE Joint Genome Institute"/>
            <person name="Vesth T.C."/>
            <person name="Nybo J."/>
            <person name="Theobald S."/>
            <person name="Brandl J."/>
            <person name="Frisvad J.C."/>
            <person name="Nielsen K.F."/>
            <person name="Lyhne E.K."/>
            <person name="Kogle M.E."/>
            <person name="Kuo A."/>
            <person name="Riley R."/>
            <person name="Clum A."/>
            <person name="Nolan M."/>
            <person name="Lipzen A."/>
            <person name="Salamov A."/>
            <person name="Henrissat B."/>
            <person name="Wiebenga A."/>
            <person name="De vries R.P."/>
            <person name="Grigoriev I.V."/>
            <person name="Mortensen U.H."/>
            <person name="Andersen M.R."/>
            <person name="Baker S.E."/>
        </authorList>
    </citation>
    <scope>NUCLEOTIDE SEQUENCE</scope>
    <source>
        <strain evidence="2">IBT 28561</strain>
    </source>
</reference>
<keyword evidence="1" id="KW-0732">Signal</keyword>
<dbReference type="AlphaFoldDB" id="A0A2I1D4J2"/>
<dbReference type="GeneID" id="36544569"/>
<name>A0A2I1D4J2_ASPC2</name>
<accession>A0A2I1D4J2</accession>
<feature type="signal peptide" evidence="1">
    <location>
        <begin position="1"/>
        <end position="18"/>
    </location>
</feature>
<organism evidence="2 3">
    <name type="scientific">Aspergillus campestris (strain IBT 28561)</name>
    <dbReference type="NCBI Taxonomy" id="1392248"/>
    <lineage>
        <taxon>Eukaryota</taxon>
        <taxon>Fungi</taxon>
        <taxon>Dikarya</taxon>
        <taxon>Ascomycota</taxon>
        <taxon>Pezizomycotina</taxon>
        <taxon>Eurotiomycetes</taxon>
        <taxon>Eurotiomycetidae</taxon>
        <taxon>Eurotiales</taxon>
        <taxon>Aspergillaceae</taxon>
        <taxon>Aspergillus</taxon>
        <taxon>Aspergillus subgen. Circumdati</taxon>
    </lineage>
</organism>
<evidence type="ECO:0000256" key="1">
    <source>
        <dbReference type="SAM" id="SignalP"/>
    </source>
</evidence>
<dbReference type="RefSeq" id="XP_024693380.1">
    <property type="nucleotide sequence ID" value="XM_024837045.1"/>
</dbReference>
<evidence type="ECO:0000313" key="2">
    <source>
        <dbReference type="EMBL" id="PKY04786.1"/>
    </source>
</evidence>